<evidence type="ECO:0000256" key="5">
    <source>
        <dbReference type="ARBA" id="ARBA00022692"/>
    </source>
</evidence>
<feature type="compositionally biased region" description="Low complexity" evidence="11">
    <location>
        <begin position="120"/>
        <end position="138"/>
    </location>
</feature>
<keyword evidence="3 10" id="KW-1003">Cell membrane</keyword>
<comment type="subcellular location">
    <subcellularLocation>
        <location evidence="10">Cell membrane</location>
        <topology evidence="10">Multi-pass membrane protein</topology>
    </subcellularLocation>
</comment>
<keyword evidence="5 10" id="KW-0812">Transmembrane</keyword>
<dbReference type="RefSeq" id="WP_270678035.1">
    <property type="nucleotide sequence ID" value="NZ_JAQFWP010000020.1"/>
</dbReference>
<dbReference type="NCBIfam" id="NF002780">
    <property type="entry name" value="PRK02898.1"/>
    <property type="match status" value="1"/>
</dbReference>
<feature type="region of interest" description="Disordered" evidence="11">
    <location>
        <begin position="119"/>
        <end position="138"/>
    </location>
</feature>
<dbReference type="NCBIfam" id="TIGR01165">
    <property type="entry name" value="cbiN"/>
    <property type="match status" value="1"/>
</dbReference>
<keyword evidence="6 10" id="KW-1133">Transmembrane helix</keyword>
<dbReference type="Proteomes" id="UP001165685">
    <property type="component" value="Unassembled WGS sequence"/>
</dbReference>
<dbReference type="EMBL" id="JAQFWP010000020">
    <property type="protein sequence ID" value="MDA2805378.1"/>
    <property type="molecule type" value="Genomic_DNA"/>
</dbReference>
<organism evidence="12 13">
    <name type="scientific">Nocardiopsis suaedae</name>
    <dbReference type="NCBI Taxonomy" id="3018444"/>
    <lineage>
        <taxon>Bacteria</taxon>
        <taxon>Bacillati</taxon>
        <taxon>Actinomycetota</taxon>
        <taxon>Actinomycetes</taxon>
        <taxon>Streptosporangiales</taxon>
        <taxon>Nocardiopsidaceae</taxon>
        <taxon>Nocardiopsis</taxon>
    </lineage>
</organism>
<dbReference type="HAMAP" id="MF_00330">
    <property type="entry name" value="CbiN"/>
    <property type="match status" value="1"/>
</dbReference>
<keyword evidence="4 10" id="KW-0169">Cobalamin biosynthesis</keyword>
<dbReference type="Pfam" id="PF02553">
    <property type="entry name" value="CbiN"/>
    <property type="match status" value="1"/>
</dbReference>
<evidence type="ECO:0000256" key="7">
    <source>
        <dbReference type="ARBA" id="ARBA00023065"/>
    </source>
</evidence>
<dbReference type="PANTHER" id="PTHR38662:SF1">
    <property type="entry name" value="COBALT TRANSPORT PROTEIN CBIN"/>
    <property type="match status" value="1"/>
</dbReference>
<feature type="transmembrane region" description="Helical" evidence="10">
    <location>
        <begin position="26"/>
        <end position="45"/>
    </location>
</feature>
<keyword evidence="8 10" id="KW-0472">Membrane</keyword>
<evidence type="ECO:0000256" key="8">
    <source>
        <dbReference type="ARBA" id="ARBA00023136"/>
    </source>
</evidence>
<feature type="transmembrane region" description="Helical" evidence="10">
    <location>
        <begin position="91"/>
        <end position="111"/>
    </location>
</feature>
<keyword evidence="1 10" id="KW-0171">Cobalt transport</keyword>
<keyword evidence="7 10" id="KW-0406">Ion transport</keyword>
<gene>
    <name evidence="10" type="primary">cbiN</name>
    <name evidence="12" type="ORF">O4U47_12720</name>
</gene>
<evidence type="ECO:0000256" key="9">
    <source>
        <dbReference type="ARBA" id="ARBA00023285"/>
    </source>
</evidence>
<keyword evidence="2 10" id="KW-0813">Transport</keyword>
<evidence type="ECO:0000256" key="6">
    <source>
        <dbReference type="ARBA" id="ARBA00022989"/>
    </source>
</evidence>
<evidence type="ECO:0000313" key="12">
    <source>
        <dbReference type="EMBL" id="MDA2805378.1"/>
    </source>
</evidence>
<feature type="region of interest" description="Disordered" evidence="11">
    <location>
        <begin position="1"/>
        <end position="22"/>
    </location>
</feature>
<evidence type="ECO:0000256" key="1">
    <source>
        <dbReference type="ARBA" id="ARBA00022426"/>
    </source>
</evidence>
<dbReference type="InterPro" id="IPR003705">
    <property type="entry name" value="CbiN"/>
</dbReference>
<comment type="similarity">
    <text evidence="10">Belongs to the CbiN family.</text>
</comment>
<proteinExistence type="inferred from homology"/>
<dbReference type="PANTHER" id="PTHR38662">
    <property type="entry name" value="COBALT TRANSPORT PROTEIN CBIN"/>
    <property type="match status" value="1"/>
</dbReference>
<evidence type="ECO:0000256" key="3">
    <source>
        <dbReference type="ARBA" id="ARBA00022475"/>
    </source>
</evidence>
<sequence>MSTTTGDKASGAAPQTGADGGRPRAWATWALLAAAAAIAALPLLIGAGAHLEEPFSGADAQAEETVEEIAPSYEPWFSPLYEAPSAEIESGLFALQAAVGAGIIGYTLGVLRTRRKLRSGAPAASPAPDGNGPAPGTS</sequence>
<reference evidence="12" key="1">
    <citation type="submission" date="2023-01" db="EMBL/GenBank/DDBJ databases">
        <title>Draft genome sequence of Nocardiopsis sp. LSu2-4 isolated from halophytes.</title>
        <authorList>
            <person name="Duangmal K."/>
            <person name="Chantavorakit T."/>
        </authorList>
    </citation>
    <scope>NUCLEOTIDE SEQUENCE</scope>
    <source>
        <strain evidence="12">LSu2-4</strain>
    </source>
</reference>
<evidence type="ECO:0000256" key="4">
    <source>
        <dbReference type="ARBA" id="ARBA00022573"/>
    </source>
</evidence>
<keyword evidence="9 10" id="KW-0170">Cobalt</keyword>
<comment type="caution">
    <text evidence="12">The sequence shown here is derived from an EMBL/GenBank/DDBJ whole genome shotgun (WGS) entry which is preliminary data.</text>
</comment>
<protein>
    <recommendedName>
        <fullName evidence="10">Cobalt transport protein CbiN</fullName>
    </recommendedName>
    <alternativeName>
        <fullName evidence="10">Energy-coupling factor transporter probable substrate-capture protein CbiN</fullName>
        <shortName evidence="10">ECF transporter S component CbiN</shortName>
    </alternativeName>
</protein>
<keyword evidence="13" id="KW-1185">Reference proteome</keyword>
<evidence type="ECO:0000256" key="10">
    <source>
        <dbReference type="HAMAP-Rule" id="MF_00330"/>
    </source>
</evidence>
<evidence type="ECO:0000313" key="13">
    <source>
        <dbReference type="Proteomes" id="UP001165685"/>
    </source>
</evidence>
<comment type="function">
    <text evidence="10">Part of the energy-coupling factor (ECF) transporter complex CbiMNOQ involved in cobalt import.</text>
</comment>
<accession>A0ABT4TL10</accession>
<evidence type="ECO:0000256" key="2">
    <source>
        <dbReference type="ARBA" id="ARBA00022448"/>
    </source>
</evidence>
<comment type="subunit">
    <text evidence="10">Forms an energy-coupling factor (ECF) transporter complex composed of an ATP-binding protein (A component, CbiO), a transmembrane protein (T component, CbiQ) and 2 possible substrate-capture proteins (S components, CbiM and CbiN) of unknown stoichimetry.</text>
</comment>
<comment type="pathway">
    <text evidence="10">Cofactor biosynthesis; adenosylcobalamin biosynthesis.</text>
</comment>
<evidence type="ECO:0000256" key="11">
    <source>
        <dbReference type="SAM" id="MobiDB-lite"/>
    </source>
</evidence>
<name>A0ABT4TL10_9ACTN</name>